<dbReference type="AlphaFoldDB" id="J1S973"/>
<dbReference type="RefSeq" id="WP_006603347.1">
    <property type="nucleotide sequence ID" value="NZ_CP072931.1"/>
</dbReference>
<organism evidence="1">
    <name type="scientific">Streptomyces auratus AGR0001</name>
    <dbReference type="NCBI Taxonomy" id="1160718"/>
    <lineage>
        <taxon>Bacteria</taxon>
        <taxon>Bacillati</taxon>
        <taxon>Actinomycetota</taxon>
        <taxon>Actinomycetes</taxon>
        <taxon>Kitasatosporales</taxon>
        <taxon>Streptomycetaceae</taxon>
        <taxon>Streptomyces</taxon>
    </lineage>
</organism>
<comment type="caution">
    <text evidence="1">The sequence shown here is derived from an EMBL/GenBank/DDBJ whole genome shotgun (WGS) entry which is preliminary data.</text>
</comment>
<evidence type="ECO:0000313" key="1">
    <source>
        <dbReference type="EMBL" id="EJJ07392.1"/>
    </source>
</evidence>
<dbReference type="Pfam" id="PF19463">
    <property type="entry name" value="DUF6000"/>
    <property type="match status" value="1"/>
</dbReference>
<proteinExistence type="predicted"/>
<name>J1S973_9ACTN</name>
<sequence>MPFQHSEETGYDQVIESYVTRKDSGPPCYLELKSRRVLRPEWPHAERFARHLSHDAAAITAAELEALLTHE</sequence>
<accession>J1S973</accession>
<dbReference type="HOGENOM" id="CLU_2738147_0_0_11"/>
<gene>
    <name evidence="1" type="ORF">SU9_08889</name>
</gene>
<dbReference type="EMBL" id="AJGV01000063">
    <property type="protein sequence ID" value="EJJ07392.1"/>
    <property type="molecule type" value="Genomic_DNA"/>
</dbReference>
<protein>
    <submittedName>
        <fullName evidence="1">Uncharacterized protein</fullName>
    </submittedName>
</protein>
<reference evidence="1" key="1">
    <citation type="journal article" date="2012" name="J. Bacteriol.">
        <title>Genome Sequence of Streptomyces auratus Strain AGR0001, a Phoslactomycin-Producing Actinomycete.</title>
        <authorList>
            <person name="Han X."/>
            <person name="Li M."/>
            <person name="Ding Z."/>
            <person name="Zhao J."/>
            <person name="Ji K."/>
            <person name="Wen M."/>
            <person name="Lu T."/>
        </authorList>
    </citation>
    <scope>NUCLEOTIDE SEQUENCE [LARGE SCALE GENOMIC DNA]</scope>
    <source>
        <strain evidence="1">AGR0001</strain>
    </source>
</reference>
<dbReference type="InterPro" id="IPR046042">
    <property type="entry name" value="DUF6000"/>
</dbReference>